<protein>
    <submittedName>
        <fullName evidence="8">SfnB family sulfur acquisition oxidoreductase</fullName>
        <ecNumber evidence="7">1.-.-.-</ecNumber>
    </submittedName>
</protein>
<dbReference type="PIRSF" id="PIRSF016578">
    <property type="entry name" value="HsaA"/>
    <property type="match status" value="1"/>
</dbReference>
<proteinExistence type="inferred from homology"/>
<dbReference type="InterPro" id="IPR046373">
    <property type="entry name" value="Acyl-CoA_Oxase/DH_mid-dom_sf"/>
</dbReference>
<accession>A0A1S1BY47</accession>
<dbReference type="Gene3D" id="1.20.140.10">
    <property type="entry name" value="Butyryl-CoA Dehydrogenase, subunit A, domain 3"/>
    <property type="match status" value="1"/>
</dbReference>
<dbReference type="InterPro" id="IPR009100">
    <property type="entry name" value="AcylCoA_DH/oxidase_NM_dom_sf"/>
</dbReference>
<organism evidence="8 9">
    <name type="scientific">Pseudomonas aeruginosa</name>
    <dbReference type="NCBI Taxonomy" id="287"/>
    <lineage>
        <taxon>Bacteria</taxon>
        <taxon>Pseudomonadati</taxon>
        <taxon>Pseudomonadota</taxon>
        <taxon>Gammaproteobacteria</taxon>
        <taxon>Pseudomonadales</taxon>
        <taxon>Pseudomonadaceae</taxon>
        <taxon>Pseudomonas</taxon>
    </lineage>
</organism>
<dbReference type="SUPFAM" id="SSF56645">
    <property type="entry name" value="Acyl-CoA dehydrogenase NM domain-like"/>
    <property type="match status" value="1"/>
</dbReference>
<keyword evidence="2 7" id="KW-0560">Oxidoreductase</keyword>
<dbReference type="Pfam" id="PF02771">
    <property type="entry name" value="Acyl-CoA_dh_N"/>
    <property type="match status" value="1"/>
</dbReference>
<comment type="caution">
    <text evidence="8">The sequence shown here is derived from an EMBL/GenBank/DDBJ whole genome shotgun (WGS) entry which is preliminary data.</text>
</comment>
<comment type="similarity">
    <text evidence="3">Belongs to the HpaH/HsaA monooxygenase family.</text>
</comment>
<dbReference type="PANTHER" id="PTHR48083">
    <property type="entry name" value="MEDIUM-CHAIN SPECIFIC ACYL-COA DEHYDROGENASE, MITOCHONDRIAL-RELATED"/>
    <property type="match status" value="1"/>
</dbReference>
<evidence type="ECO:0000256" key="1">
    <source>
        <dbReference type="ARBA" id="ARBA00022630"/>
    </source>
</evidence>
<dbReference type="SUPFAM" id="SSF47203">
    <property type="entry name" value="Acyl-CoA dehydrogenase C-terminal domain-like"/>
    <property type="match status" value="1"/>
</dbReference>
<dbReference type="Proteomes" id="UP000194857">
    <property type="component" value="Unassembled WGS sequence"/>
</dbReference>
<dbReference type="OMA" id="WRIGNAG"/>
<dbReference type="Pfam" id="PF08028">
    <property type="entry name" value="Acyl-CoA_dh_2"/>
    <property type="match status" value="1"/>
</dbReference>
<feature type="domain" description="Acyl-CoA dehydrogenase/oxidase N-terminal" evidence="5">
    <location>
        <begin position="43"/>
        <end position="132"/>
    </location>
</feature>
<dbReference type="PANTHER" id="PTHR48083:SF19">
    <property type="entry name" value="FLAVIN-DEPENDENT MONOOXYGENASE, OXYGENASE SUBUNIT HSAA"/>
    <property type="match status" value="1"/>
</dbReference>
<dbReference type="InterPro" id="IPR013786">
    <property type="entry name" value="AcylCoA_DH/ox_N"/>
</dbReference>
<dbReference type="InterPro" id="IPR006091">
    <property type="entry name" value="Acyl-CoA_Oxase/DH_mid-dom"/>
</dbReference>
<dbReference type="GO" id="GO:0050660">
    <property type="term" value="F:flavin adenine dinucleotide binding"/>
    <property type="evidence" value="ECO:0007669"/>
    <property type="project" value="InterPro"/>
</dbReference>
<evidence type="ECO:0000256" key="2">
    <source>
        <dbReference type="ARBA" id="ARBA00023002"/>
    </source>
</evidence>
<reference evidence="8 9" key="1">
    <citation type="submission" date="2017-05" db="EMBL/GenBank/DDBJ databases">
        <authorList>
            <person name="Song R."/>
            <person name="Chenine A.L."/>
            <person name="Ruprecht R.M."/>
        </authorList>
    </citation>
    <scope>NUCLEOTIDE SEQUENCE [LARGE SCALE GENOMIC DNA]</scope>
    <source>
        <strain evidence="8 9">S567_C10_BS</strain>
    </source>
</reference>
<dbReference type="InterPro" id="IPR036250">
    <property type="entry name" value="AcylCo_DH-like_C"/>
</dbReference>
<gene>
    <name evidence="8" type="ORF">CAZ10_33620</name>
    <name evidence="7" type="ORF">GUL26_29855</name>
</gene>
<reference evidence="7" key="2">
    <citation type="submission" date="2020-01" db="EMBL/GenBank/DDBJ databases">
        <title>Bacteria Cultured from War Wounds Associated with the Conflict in Eastern Ukraine.</title>
        <authorList>
            <person name="Snesrud E."/>
            <person name="Galac M.R."/>
            <person name="Mc Gann P."/>
            <person name="Valentine K."/>
            <person name="Viacheslav K."/>
        </authorList>
    </citation>
    <scope>NUCLEOTIDE SEQUENCE</scope>
    <source>
        <strain evidence="7">VNMU148</strain>
    </source>
</reference>
<dbReference type="InterPro" id="IPR037069">
    <property type="entry name" value="AcylCoA_DH/ox_N_sf"/>
</dbReference>
<evidence type="ECO:0000313" key="8">
    <source>
        <dbReference type="EMBL" id="OTI55383.1"/>
    </source>
</evidence>
<dbReference type="SMR" id="A0A0C7AHJ0"/>
<dbReference type="GO" id="GO:0005737">
    <property type="term" value="C:cytoplasm"/>
    <property type="evidence" value="ECO:0007669"/>
    <property type="project" value="TreeGrafter"/>
</dbReference>
<name>A0A0C7AHJ0_PSEAI</name>
<dbReference type="RefSeq" id="WP_003106870.1">
    <property type="nucleotide sequence ID" value="NZ_AP014839.1"/>
</dbReference>
<dbReference type="Gene3D" id="1.10.540.10">
    <property type="entry name" value="Acyl-CoA dehydrogenase/oxidase, N-terminal domain"/>
    <property type="match status" value="1"/>
</dbReference>
<evidence type="ECO:0000259" key="4">
    <source>
        <dbReference type="Pfam" id="PF02770"/>
    </source>
</evidence>
<dbReference type="Pfam" id="PF02770">
    <property type="entry name" value="Acyl-CoA_dh_M"/>
    <property type="match status" value="1"/>
</dbReference>
<dbReference type="NCBIfam" id="TIGR04022">
    <property type="entry name" value="sulfur_SfnB"/>
    <property type="match status" value="1"/>
</dbReference>
<dbReference type="GO" id="GO:0003995">
    <property type="term" value="F:acyl-CoA dehydrogenase activity"/>
    <property type="evidence" value="ECO:0007669"/>
    <property type="project" value="TreeGrafter"/>
</dbReference>
<sequence length="411" mass="44925">MTDETAPKDLRDQAPRLLPARLIENDAQALQAAHEVAGLARREAALRDRERRLPWQELELFTRLGLGGIGIPRAHGGAQVSHVTLAEVFRVICAADPALGQIPQNQFGLLSVIDNVASPAQKRKLFRGILDGRRLANAGPERNTRHTLELKARVRRDGDGYRVSGEKFYSTGALFAHWVAVKAIDEEERAVMLFVERGAPGLRIVDDWSGFGQRTTASGTVLLDEVPVAGDMLIHNGLLAEIPSLQGAVSQLIQAAIDAGIAQAALDDAQAFVRERSRPWIDAQVERASDELYSIAEVGRLQIELHAANALLEKAGQVLDEVAARPVDAESAARASIAVAEAKVLSTEISLAASEKLFELAGSRATLAEFNLDRHWRNARTHTLHDPVRWKVHAVGDYYLNGARPARHSWI</sequence>
<evidence type="ECO:0000259" key="6">
    <source>
        <dbReference type="Pfam" id="PF08028"/>
    </source>
</evidence>
<accession>A0A0C7AHJ0</accession>
<dbReference type="GO" id="GO:0016712">
    <property type="term" value="F:oxidoreductase activity, acting on paired donors, with incorporation or reduction of molecular oxygen, reduced flavin or flavoprotein as one donor, and incorporation of one atom of oxygen"/>
    <property type="evidence" value="ECO:0007669"/>
    <property type="project" value="TreeGrafter"/>
</dbReference>
<evidence type="ECO:0000313" key="7">
    <source>
        <dbReference type="EMBL" id="MZZ16474.1"/>
    </source>
</evidence>
<dbReference type="AlphaFoldDB" id="A0A0C7AHJ0"/>
<keyword evidence="1" id="KW-0285">Flavoprotein</keyword>
<dbReference type="Gene3D" id="2.40.110.10">
    <property type="entry name" value="Butyryl-CoA Dehydrogenase, subunit A, domain 2"/>
    <property type="match status" value="1"/>
</dbReference>
<dbReference type="InterPro" id="IPR013107">
    <property type="entry name" value="Acyl-CoA_DH_C"/>
</dbReference>
<dbReference type="InterPro" id="IPR023922">
    <property type="entry name" value="S04_starv_induced_SfnB"/>
</dbReference>
<evidence type="ECO:0000259" key="5">
    <source>
        <dbReference type="Pfam" id="PF02771"/>
    </source>
</evidence>
<feature type="domain" description="Acyl-CoA dehydrogenase C-terminal" evidence="6">
    <location>
        <begin position="252"/>
        <end position="386"/>
    </location>
</feature>
<dbReference type="Proteomes" id="UP000644192">
    <property type="component" value="Unassembled WGS sequence"/>
</dbReference>
<dbReference type="EMBL" id="WXZT01000028">
    <property type="protein sequence ID" value="MZZ16474.1"/>
    <property type="molecule type" value="Genomic_DNA"/>
</dbReference>
<dbReference type="GO" id="GO:0033539">
    <property type="term" value="P:fatty acid beta-oxidation using acyl-CoA dehydrogenase"/>
    <property type="evidence" value="ECO:0007669"/>
    <property type="project" value="TreeGrafter"/>
</dbReference>
<dbReference type="EC" id="1.-.-.-" evidence="7"/>
<dbReference type="InterPro" id="IPR050741">
    <property type="entry name" value="Acyl-CoA_dehydrogenase"/>
</dbReference>
<feature type="domain" description="Acyl-CoA oxidase/dehydrogenase middle" evidence="4">
    <location>
        <begin position="149"/>
        <end position="226"/>
    </location>
</feature>
<evidence type="ECO:0000256" key="3">
    <source>
        <dbReference type="ARBA" id="ARBA00049661"/>
    </source>
</evidence>
<dbReference type="EMBL" id="NFFZ01000029">
    <property type="protein sequence ID" value="OTI55383.1"/>
    <property type="molecule type" value="Genomic_DNA"/>
</dbReference>
<evidence type="ECO:0000313" key="9">
    <source>
        <dbReference type="Proteomes" id="UP000194857"/>
    </source>
</evidence>